<evidence type="ECO:0000256" key="4">
    <source>
        <dbReference type="HAMAP-Rule" id="MF_00213"/>
    </source>
</evidence>
<feature type="binding site" evidence="4">
    <location>
        <position position="105"/>
    </location>
    <ligand>
        <name>Zn(2+)</name>
        <dbReference type="ChEBI" id="CHEBI:29105"/>
    </ligand>
</feature>
<feature type="binding site" evidence="4">
    <location>
        <position position="86"/>
    </location>
    <ligand>
        <name>Zn(2+)</name>
        <dbReference type="ChEBI" id="CHEBI:29105"/>
    </ligand>
</feature>
<dbReference type="EMBL" id="DTGT01000392">
    <property type="protein sequence ID" value="HGH62002.1"/>
    <property type="molecule type" value="Genomic_DNA"/>
</dbReference>
<dbReference type="PANTHER" id="PTHR34535">
    <property type="entry name" value="HYDROGENASE MATURATION FACTOR HYPA"/>
    <property type="match status" value="1"/>
</dbReference>
<dbReference type="PIRSF" id="PIRSF004761">
    <property type="entry name" value="Hydrgn_mat_HypA"/>
    <property type="match status" value="1"/>
</dbReference>
<keyword evidence="3 4" id="KW-0862">Zinc</keyword>
<sequence length="127" mass="13812">MGEVAPRDETSGVMHEMAIVQSMVDILEEQAKRYGATKIISVSLEFGALTAVVPAAIQFAFEILSKGGLAEGARLDITIIPIKAVCQECQKEITMEDYDPFCPHCGSPALHILEGRDEMKVASMEIE</sequence>
<dbReference type="Pfam" id="PF01155">
    <property type="entry name" value="HypA"/>
    <property type="match status" value="1"/>
</dbReference>
<feature type="binding site" evidence="4">
    <location>
        <position position="89"/>
    </location>
    <ligand>
        <name>Zn(2+)</name>
        <dbReference type="ChEBI" id="CHEBI:29105"/>
    </ligand>
</feature>
<organism evidence="5">
    <name type="scientific">Desulfomonile tiedjei</name>
    <dbReference type="NCBI Taxonomy" id="2358"/>
    <lineage>
        <taxon>Bacteria</taxon>
        <taxon>Pseudomonadati</taxon>
        <taxon>Thermodesulfobacteriota</taxon>
        <taxon>Desulfomonilia</taxon>
        <taxon>Desulfomonilales</taxon>
        <taxon>Desulfomonilaceae</taxon>
        <taxon>Desulfomonile</taxon>
    </lineage>
</organism>
<feature type="binding site" evidence="4">
    <location>
        <position position="102"/>
    </location>
    <ligand>
        <name>Zn(2+)</name>
        <dbReference type="ChEBI" id="CHEBI:29105"/>
    </ligand>
</feature>
<reference evidence="5" key="1">
    <citation type="journal article" date="2020" name="mSystems">
        <title>Genome- and Community-Level Interaction Insights into Carbon Utilization and Element Cycling Functions of Hydrothermarchaeota in Hydrothermal Sediment.</title>
        <authorList>
            <person name="Zhou Z."/>
            <person name="Liu Y."/>
            <person name="Xu W."/>
            <person name="Pan J."/>
            <person name="Luo Z.H."/>
            <person name="Li M."/>
        </authorList>
    </citation>
    <scope>NUCLEOTIDE SEQUENCE [LARGE SCALE GENOMIC DNA]</scope>
    <source>
        <strain evidence="5">SpSt-769</strain>
    </source>
</reference>
<dbReference type="PANTHER" id="PTHR34535:SF3">
    <property type="entry name" value="HYDROGENASE MATURATION FACTOR HYPA"/>
    <property type="match status" value="1"/>
</dbReference>
<feature type="binding site" evidence="4">
    <location>
        <position position="15"/>
    </location>
    <ligand>
        <name>Ni(2+)</name>
        <dbReference type="ChEBI" id="CHEBI:49786"/>
    </ligand>
</feature>
<dbReference type="Gene3D" id="3.30.2320.80">
    <property type="match status" value="1"/>
</dbReference>
<comment type="similarity">
    <text evidence="4">Belongs to the HypA/HybF family.</text>
</comment>
<dbReference type="GO" id="GO:0051604">
    <property type="term" value="P:protein maturation"/>
    <property type="evidence" value="ECO:0007669"/>
    <property type="project" value="InterPro"/>
</dbReference>
<protein>
    <recommendedName>
        <fullName evidence="4">Hydrogenase maturation factor HypA</fullName>
    </recommendedName>
</protein>
<comment type="function">
    <text evidence="4">Involved in the maturation of [NiFe] hydrogenases. Required for nickel insertion into the metal center of the hydrogenase.</text>
</comment>
<dbReference type="NCBIfam" id="TIGR00100">
    <property type="entry name" value="hypA"/>
    <property type="match status" value="1"/>
</dbReference>
<evidence type="ECO:0000313" key="5">
    <source>
        <dbReference type="EMBL" id="HGH62002.1"/>
    </source>
</evidence>
<name>A0A7C4ATF0_9BACT</name>
<evidence type="ECO:0000256" key="3">
    <source>
        <dbReference type="ARBA" id="ARBA00022833"/>
    </source>
</evidence>
<evidence type="ECO:0000256" key="2">
    <source>
        <dbReference type="ARBA" id="ARBA00022723"/>
    </source>
</evidence>
<dbReference type="InterPro" id="IPR000688">
    <property type="entry name" value="HypA/HybF"/>
</dbReference>
<dbReference type="AlphaFoldDB" id="A0A7C4ATF0"/>
<comment type="caution">
    <text evidence="5">The sequence shown here is derived from an EMBL/GenBank/DDBJ whole genome shotgun (WGS) entry which is preliminary data.</text>
</comment>
<accession>A0A7C4ATF0</accession>
<dbReference type="GO" id="GO:0008270">
    <property type="term" value="F:zinc ion binding"/>
    <property type="evidence" value="ECO:0007669"/>
    <property type="project" value="UniProtKB-UniRule"/>
</dbReference>
<proteinExistence type="inferred from homology"/>
<keyword evidence="1 4" id="KW-0533">Nickel</keyword>
<evidence type="ECO:0000256" key="1">
    <source>
        <dbReference type="ARBA" id="ARBA00022596"/>
    </source>
</evidence>
<dbReference type="GO" id="GO:0016151">
    <property type="term" value="F:nickel cation binding"/>
    <property type="evidence" value="ECO:0007669"/>
    <property type="project" value="UniProtKB-UniRule"/>
</dbReference>
<dbReference type="HAMAP" id="MF_00213">
    <property type="entry name" value="HypA_HybF"/>
    <property type="match status" value="1"/>
</dbReference>
<gene>
    <name evidence="4 5" type="primary">hypA</name>
    <name evidence="5" type="ORF">ENV54_11980</name>
</gene>
<keyword evidence="2 4" id="KW-0479">Metal-binding</keyword>